<dbReference type="InParanoid" id="E4XP19"/>
<sequence>MAPTISEIFSGRRIPRAPPYTSAEAKQYHQNLYLDNSCLNIVQETPEQCLEVLTVCGKLVIAALQKHNIQIEASSTALFKLISCDALLKAILNKIPHDYIDFFATLNLQTNEVCTFSTASCLAGFLERVPILLIPSGIITLNPNFDSNTYLEYGEEAFTRIKNETRVVAMKQWSENNPLFSSFWDINIKRILAPFSINPEALTNWIASRKILLQKPHSKKLAYALHLATSSPEKAYPDPPANVIILTKNNQLPKNELTKKICCKPTVRITTLKTADLAIMTSTGSLLVSRFSNPALLHPLRIFAISKSKRVLDLALRLYKAKIIDIQEFITAKPCKAYNSAQLVKTIFNTSSSSTHCHSRVAELLNEAASLPLERSEHLYKSEVHKIVRDLTVSGSLNTLLTQLFKTINTNEASPNWADILIKITKLDKSDAKFVKNYCAKNGLALSLSDLIETTLLHTTWNHDENPGLSDQICPIPAAKILSLKHLNSDHDIVKGLVVCFCQSLTNNVNIELDIAKLLPTIDLPPPNATHILLSDSDEDERIKKIASSTLKADVQNPAYANNFPPPPHSQSHQQPSSRLSPILVTDYKQPQK</sequence>
<name>E4XP19_OIKDI</name>
<gene>
    <name evidence="2" type="ORF">GSOID_T00016778001</name>
</gene>
<dbReference type="EMBL" id="FN653088">
    <property type="protein sequence ID" value="CBY11607.1"/>
    <property type="molecule type" value="Genomic_DNA"/>
</dbReference>
<dbReference type="Proteomes" id="UP000001307">
    <property type="component" value="Unassembled WGS sequence"/>
</dbReference>
<accession>E4XP19</accession>
<reference evidence="2" key="1">
    <citation type="journal article" date="2010" name="Science">
        <title>Plasticity of animal genome architecture unmasked by rapid evolution of a pelagic tunicate.</title>
        <authorList>
            <person name="Denoeud F."/>
            <person name="Henriet S."/>
            <person name="Mungpakdee S."/>
            <person name="Aury J.M."/>
            <person name="Da Silva C."/>
            <person name="Brinkmann H."/>
            <person name="Mikhaleva J."/>
            <person name="Olsen L.C."/>
            <person name="Jubin C."/>
            <person name="Canestro C."/>
            <person name="Bouquet J.M."/>
            <person name="Danks G."/>
            <person name="Poulain J."/>
            <person name="Campsteijn C."/>
            <person name="Adamski M."/>
            <person name="Cross I."/>
            <person name="Yadetie F."/>
            <person name="Muffato M."/>
            <person name="Louis A."/>
            <person name="Butcher S."/>
            <person name="Tsagkogeorga G."/>
            <person name="Konrad A."/>
            <person name="Singh S."/>
            <person name="Jensen M.F."/>
            <person name="Cong E.H."/>
            <person name="Eikeseth-Otteraa H."/>
            <person name="Noel B."/>
            <person name="Anthouard V."/>
            <person name="Porcel B.M."/>
            <person name="Kachouri-Lafond R."/>
            <person name="Nishino A."/>
            <person name="Ugolini M."/>
            <person name="Chourrout P."/>
            <person name="Nishida H."/>
            <person name="Aasland R."/>
            <person name="Huzurbazar S."/>
            <person name="Westhof E."/>
            <person name="Delsuc F."/>
            <person name="Lehrach H."/>
            <person name="Reinhardt R."/>
            <person name="Weissenbach J."/>
            <person name="Roy S.W."/>
            <person name="Artiguenave F."/>
            <person name="Postlethwait J.H."/>
            <person name="Manak J.R."/>
            <person name="Thompson E.M."/>
            <person name="Jaillon O."/>
            <person name="Du Pasquier L."/>
            <person name="Boudinot P."/>
            <person name="Liberles D.A."/>
            <person name="Volff J.N."/>
            <person name="Philippe H."/>
            <person name="Lenhard B."/>
            <person name="Roest Crollius H."/>
            <person name="Wincker P."/>
            <person name="Chourrout D."/>
        </authorList>
    </citation>
    <scope>NUCLEOTIDE SEQUENCE [LARGE SCALE GENOMIC DNA]</scope>
</reference>
<evidence type="ECO:0000256" key="1">
    <source>
        <dbReference type="SAM" id="MobiDB-lite"/>
    </source>
</evidence>
<proteinExistence type="predicted"/>
<organism evidence="2">
    <name type="scientific">Oikopleura dioica</name>
    <name type="common">Tunicate</name>
    <dbReference type="NCBI Taxonomy" id="34765"/>
    <lineage>
        <taxon>Eukaryota</taxon>
        <taxon>Metazoa</taxon>
        <taxon>Chordata</taxon>
        <taxon>Tunicata</taxon>
        <taxon>Appendicularia</taxon>
        <taxon>Copelata</taxon>
        <taxon>Oikopleuridae</taxon>
        <taxon>Oikopleura</taxon>
    </lineage>
</organism>
<keyword evidence="3" id="KW-1185">Reference proteome</keyword>
<evidence type="ECO:0000313" key="2">
    <source>
        <dbReference type="EMBL" id="CBY11607.1"/>
    </source>
</evidence>
<dbReference type="AlphaFoldDB" id="E4XP19"/>
<protein>
    <submittedName>
        <fullName evidence="2">Uncharacterized protein</fullName>
    </submittedName>
</protein>
<evidence type="ECO:0000313" key="3">
    <source>
        <dbReference type="Proteomes" id="UP000001307"/>
    </source>
</evidence>
<feature type="region of interest" description="Disordered" evidence="1">
    <location>
        <begin position="554"/>
        <end position="593"/>
    </location>
</feature>